<protein>
    <recommendedName>
        <fullName evidence="4">Proteasome subunit alpha type-3</fullName>
    </recommendedName>
</protein>
<dbReference type="FunFam" id="3.60.20.10:FF:000007">
    <property type="entry name" value="Proteasome subunit alpha type"/>
    <property type="match status" value="1"/>
</dbReference>
<dbReference type="GO" id="GO:0006511">
    <property type="term" value="P:ubiquitin-dependent protein catabolic process"/>
    <property type="evidence" value="ECO:0007669"/>
    <property type="project" value="InterPro"/>
</dbReference>
<evidence type="ECO:0000256" key="8">
    <source>
        <dbReference type="PROSITE-ProRule" id="PRU00808"/>
    </source>
</evidence>
<dbReference type="CDD" id="cd03751">
    <property type="entry name" value="proteasome_alpha_type_3"/>
    <property type="match status" value="1"/>
</dbReference>
<dbReference type="SUPFAM" id="SSF56235">
    <property type="entry name" value="N-terminal nucleophile aminohydrolases (Ntn hydrolases)"/>
    <property type="match status" value="1"/>
</dbReference>
<dbReference type="InterPro" id="IPR050115">
    <property type="entry name" value="Proteasome_alpha"/>
</dbReference>
<proteinExistence type="inferred from homology"/>
<dbReference type="PANTHER" id="PTHR11599">
    <property type="entry name" value="PROTEASOME SUBUNIT ALPHA/BETA"/>
    <property type="match status" value="1"/>
</dbReference>
<evidence type="ECO:0000256" key="4">
    <source>
        <dbReference type="ARBA" id="ARBA00021338"/>
    </source>
</evidence>
<gene>
    <name evidence="10" type="ORF">WJX73_002043</name>
</gene>
<evidence type="ECO:0000259" key="9">
    <source>
        <dbReference type="SMART" id="SM00948"/>
    </source>
</evidence>
<evidence type="ECO:0000256" key="6">
    <source>
        <dbReference type="ARBA" id="ARBA00022942"/>
    </source>
</evidence>
<comment type="function">
    <text evidence="1">The proteasome is a multicatalytic proteinase complex which is characterized by its ability to cleave peptides with Arg, Phe, Tyr, Leu, and Glu adjacent to the leaving group at neutral or slightly basic pH. The proteasome has an ATP-dependent proteolytic activity.</text>
</comment>
<dbReference type="GO" id="GO:0019773">
    <property type="term" value="C:proteasome core complex, alpha-subunit complex"/>
    <property type="evidence" value="ECO:0007669"/>
    <property type="project" value="UniProtKB-UniRule"/>
</dbReference>
<dbReference type="PROSITE" id="PS51475">
    <property type="entry name" value="PROTEASOME_ALPHA_2"/>
    <property type="match status" value="1"/>
</dbReference>
<evidence type="ECO:0000313" key="10">
    <source>
        <dbReference type="EMBL" id="KAK9804513.1"/>
    </source>
</evidence>
<keyword evidence="11" id="KW-1185">Reference proteome</keyword>
<keyword evidence="7" id="KW-0539">Nucleus</keyword>
<evidence type="ECO:0000256" key="5">
    <source>
        <dbReference type="ARBA" id="ARBA00022490"/>
    </source>
</evidence>
<accession>A0AAW1P386</accession>
<dbReference type="SMART" id="SM00948">
    <property type="entry name" value="Proteasome_A_N"/>
    <property type="match status" value="1"/>
</dbReference>
<dbReference type="Pfam" id="PF00227">
    <property type="entry name" value="Proteasome"/>
    <property type="match status" value="1"/>
</dbReference>
<organism evidence="10 11">
    <name type="scientific">Symbiochloris irregularis</name>
    <dbReference type="NCBI Taxonomy" id="706552"/>
    <lineage>
        <taxon>Eukaryota</taxon>
        <taxon>Viridiplantae</taxon>
        <taxon>Chlorophyta</taxon>
        <taxon>core chlorophytes</taxon>
        <taxon>Trebouxiophyceae</taxon>
        <taxon>Trebouxiales</taxon>
        <taxon>Trebouxiaceae</taxon>
        <taxon>Symbiochloris</taxon>
    </lineage>
</organism>
<dbReference type="InterPro" id="IPR023332">
    <property type="entry name" value="Proteasome_alpha-type"/>
</dbReference>
<dbReference type="InterPro" id="IPR029055">
    <property type="entry name" value="Ntn_hydrolases_N"/>
</dbReference>
<evidence type="ECO:0000313" key="11">
    <source>
        <dbReference type="Proteomes" id="UP001465755"/>
    </source>
</evidence>
<name>A0AAW1P386_9CHLO</name>
<sequence length="249" mass="27137">MSGIGTGYDLSVSTFSPDGRVFQTDYAQKAVDIGGTVIGLRCNDGVVLGCEKTVVSKMLEEGSNKRTFAVDRHAGLAIAGLSADGRQVVNRAKSEASNYLSFYGDKIPGHLLSERIASFVHVFNLYWYARPFGTSVMLATMDRAGPQLYVIDPSGTAYRYFGAAVGKGRQGARTTIERLKLEQLSCADGVKEIAKILHQVHEEEKPFELELSWICEASGNEFRRVPADVVAEADRLAKAALDESDMDDD</sequence>
<comment type="similarity">
    <text evidence="8">Belongs to the peptidase T1A family.</text>
</comment>
<evidence type="ECO:0000256" key="7">
    <source>
        <dbReference type="ARBA" id="ARBA00023242"/>
    </source>
</evidence>
<dbReference type="GO" id="GO:0005634">
    <property type="term" value="C:nucleus"/>
    <property type="evidence" value="ECO:0007669"/>
    <property type="project" value="UniProtKB-SubCell"/>
</dbReference>
<evidence type="ECO:0000256" key="1">
    <source>
        <dbReference type="ARBA" id="ARBA00002000"/>
    </source>
</evidence>
<keyword evidence="6 8" id="KW-0647">Proteasome</keyword>
<dbReference type="Gene3D" id="3.60.20.10">
    <property type="entry name" value="Glutamine Phosphoribosylpyrophosphate, subunit 1, domain 1"/>
    <property type="match status" value="1"/>
</dbReference>
<dbReference type="InterPro" id="IPR000426">
    <property type="entry name" value="Proteasome_asu_N"/>
</dbReference>
<dbReference type="Proteomes" id="UP001465755">
    <property type="component" value="Unassembled WGS sequence"/>
</dbReference>
<evidence type="ECO:0000256" key="3">
    <source>
        <dbReference type="ARBA" id="ARBA00004496"/>
    </source>
</evidence>
<dbReference type="EMBL" id="JALJOQ010000050">
    <property type="protein sequence ID" value="KAK9804513.1"/>
    <property type="molecule type" value="Genomic_DNA"/>
</dbReference>
<dbReference type="GO" id="GO:0005737">
    <property type="term" value="C:cytoplasm"/>
    <property type="evidence" value="ECO:0007669"/>
    <property type="project" value="UniProtKB-SubCell"/>
</dbReference>
<dbReference type="Pfam" id="PF10584">
    <property type="entry name" value="Proteasome_A_N"/>
    <property type="match status" value="1"/>
</dbReference>
<evidence type="ECO:0000256" key="2">
    <source>
        <dbReference type="ARBA" id="ARBA00004123"/>
    </source>
</evidence>
<comment type="caution">
    <text evidence="10">The sequence shown here is derived from an EMBL/GenBank/DDBJ whole genome shotgun (WGS) entry which is preliminary data.</text>
</comment>
<keyword evidence="5" id="KW-0963">Cytoplasm</keyword>
<reference evidence="10 11" key="1">
    <citation type="journal article" date="2024" name="Nat. Commun.">
        <title>Phylogenomics reveals the evolutionary origins of lichenization in chlorophyte algae.</title>
        <authorList>
            <person name="Puginier C."/>
            <person name="Libourel C."/>
            <person name="Otte J."/>
            <person name="Skaloud P."/>
            <person name="Haon M."/>
            <person name="Grisel S."/>
            <person name="Petersen M."/>
            <person name="Berrin J.G."/>
            <person name="Delaux P.M."/>
            <person name="Dal Grande F."/>
            <person name="Keller J."/>
        </authorList>
    </citation>
    <scope>NUCLEOTIDE SEQUENCE [LARGE SCALE GENOMIC DNA]</scope>
    <source>
        <strain evidence="10 11">SAG 2036</strain>
    </source>
</reference>
<dbReference type="InterPro" id="IPR001353">
    <property type="entry name" value="Proteasome_sua/b"/>
</dbReference>
<comment type="subcellular location">
    <subcellularLocation>
        <location evidence="3">Cytoplasm</location>
    </subcellularLocation>
    <subcellularLocation>
        <location evidence="2">Nucleus</location>
    </subcellularLocation>
</comment>
<feature type="domain" description="Proteasome alpha-type subunits" evidence="9">
    <location>
        <begin position="8"/>
        <end position="30"/>
    </location>
</feature>
<dbReference type="AlphaFoldDB" id="A0AAW1P386"/>